<dbReference type="PANTHER" id="PTHR22617">
    <property type="entry name" value="CHEMOTAXIS SENSOR HISTIDINE KINASE-RELATED"/>
    <property type="match status" value="1"/>
</dbReference>
<dbReference type="Pfam" id="PF01584">
    <property type="entry name" value="CheW"/>
    <property type="match status" value="1"/>
</dbReference>
<protein>
    <recommendedName>
        <fullName evidence="1">CheW-like domain-containing protein</fullName>
    </recommendedName>
</protein>
<evidence type="ECO:0000313" key="2">
    <source>
        <dbReference type="EMBL" id="QNO58295.1"/>
    </source>
</evidence>
<feature type="domain" description="CheW-like" evidence="1">
    <location>
        <begin position="12"/>
        <end position="153"/>
    </location>
</feature>
<dbReference type="PROSITE" id="PS50851">
    <property type="entry name" value="CHEW"/>
    <property type="match status" value="1"/>
</dbReference>
<gene>
    <name evidence="2" type="ORF">IGEJHNFM_00011</name>
</gene>
<dbReference type="SUPFAM" id="SSF50341">
    <property type="entry name" value="CheW-like"/>
    <property type="match status" value="1"/>
</dbReference>
<dbReference type="GO" id="GO:0007165">
    <property type="term" value="P:signal transduction"/>
    <property type="evidence" value="ECO:0007669"/>
    <property type="project" value="InterPro"/>
</dbReference>
<dbReference type="GO" id="GO:0005829">
    <property type="term" value="C:cytosol"/>
    <property type="evidence" value="ECO:0007669"/>
    <property type="project" value="TreeGrafter"/>
</dbReference>
<proteinExistence type="predicted"/>
<accession>A0A7G9ZDG1</accession>
<dbReference type="InterPro" id="IPR039315">
    <property type="entry name" value="CheW"/>
</dbReference>
<dbReference type="Gene3D" id="2.30.30.40">
    <property type="entry name" value="SH3 Domains"/>
    <property type="match status" value="1"/>
</dbReference>
<dbReference type="AlphaFoldDB" id="A0A7G9ZDG1"/>
<dbReference type="PANTHER" id="PTHR22617:SF23">
    <property type="entry name" value="CHEMOTAXIS PROTEIN CHEW"/>
    <property type="match status" value="1"/>
</dbReference>
<sequence length="163" mass="18272">MIEERTVAEDETETFVIFRLGDEEFGVDVMNIKEIAKLSTITRVPRSPDFIEGVINLRGCLATVINLRKRFGFVPKEIDSDSRIIIAESEGKAFGMLVDAATAVLRIPVSDIETTPEMVTTEISKEHLKGVGKVGDRLIILLDLKHVLAENENEIEEIKEVYK</sequence>
<reference evidence="2" key="1">
    <citation type="submission" date="2020-06" db="EMBL/GenBank/DDBJ databases">
        <title>Unique genomic features of the anaerobic methanotrophic archaea.</title>
        <authorList>
            <person name="Chadwick G.L."/>
            <person name="Skennerton C.T."/>
            <person name="Laso-Perez R."/>
            <person name="Leu A.O."/>
            <person name="Speth D.R."/>
            <person name="Yu H."/>
            <person name="Morgan-Lang C."/>
            <person name="Hatzenpichler R."/>
            <person name="Goudeau D."/>
            <person name="Malmstrom R."/>
            <person name="Brazelton W.J."/>
            <person name="Woyke T."/>
            <person name="Hallam S.J."/>
            <person name="Tyson G.W."/>
            <person name="Wegener G."/>
            <person name="Boetius A."/>
            <person name="Orphan V."/>
        </authorList>
    </citation>
    <scope>NUCLEOTIDE SEQUENCE</scope>
</reference>
<dbReference type="Gene3D" id="2.40.50.180">
    <property type="entry name" value="CheA-289, Domain 4"/>
    <property type="match status" value="1"/>
</dbReference>
<dbReference type="SMART" id="SM00260">
    <property type="entry name" value="CheW"/>
    <property type="match status" value="1"/>
</dbReference>
<organism evidence="2">
    <name type="scientific">Candidatus Methanophaga sp. ANME-1 ERB7</name>
    <dbReference type="NCBI Taxonomy" id="2759913"/>
    <lineage>
        <taxon>Archaea</taxon>
        <taxon>Methanobacteriati</taxon>
        <taxon>Methanobacteriota</taxon>
        <taxon>Stenosarchaea group</taxon>
        <taxon>Methanomicrobia</taxon>
        <taxon>Candidatus Methanophagales</taxon>
        <taxon>Candidatus Methanophagaceae</taxon>
        <taxon>Candidatus Methanophaga</taxon>
    </lineage>
</organism>
<dbReference type="EMBL" id="MT631720">
    <property type="protein sequence ID" value="QNO58295.1"/>
    <property type="molecule type" value="Genomic_DNA"/>
</dbReference>
<evidence type="ECO:0000259" key="1">
    <source>
        <dbReference type="PROSITE" id="PS50851"/>
    </source>
</evidence>
<dbReference type="InterPro" id="IPR036061">
    <property type="entry name" value="CheW-like_dom_sf"/>
</dbReference>
<dbReference type="GO" id="GO:0006935">
    <property type="term" value="P:chemotaxis"/>
    <property type="evidence" value="ECO:0007669"/>
    <property type="project" value="InterPro"/>
</dbReference>
<dbReference type="CDD" id="cd00732">
    <property type="entry name" value="CheW"/>
    <property type="match status" value="1"/>
</dbReference>
<name>A0A7G9ZDG1_9EURY</name>
<dbReference type="InterPro" id="IPR002545">
    <property type="entry name" value="CheW-lke_dom"/>
</dbReference>